<dbReference type="InterPro" id="IPR036388">
    <property type="entry name" value="WH-like_DNA-bd_sf"/>
</dbReference>
<feature type="binding site" evidence="7">
    <location>
        <position position="127"/>
    </location>
    <ligand>
        <name>Zn(2+)</name>
        <dbReference type="ChEBI" id="CHEBI:29105"/>
    </ligand>
</feature>
<dbReference type="GO" id="GO:1900376">
    <property type="term" value="P:regulation of secondary metabolite biosynthetic process"/>
    <property type="evidence" value="ECO:0007669"/>
    <property type="project" value="TreeGrafter"/>
</dbReference>
<keyword evidence="7" id="KW-0479">Metal-binding</keyword>
<comment type="caution">
    <text evidence="9">The sequence shown here is derived from an EMBL/GenBank/DDBJ whole genome shotgun (WGS) entry which is preliminary data.</text>
</comment>
<evidence type="ECO:0000313" key="10">
    <source>
        <dbReference type="Proteomes" id="UP000813215"/>
    </source>
</evidence>
<dbReference type="InterPro" id="IPR043135">
    <property type="entry name" value="Fur_C"/>
</dbReference>
<dbReference type="InterPro" id="IPR002481">
    <property type="entry name" value="FUR"/>
</dbReference>
<comment type="cofactor">
    <cofactor evidence="7">
        <name>Zn(2+)</name>
        <dbReference type="ChEBI" id="CHEBI:29105"/>
    </cofactor>
    <text evidence="7">Binds 1 zinc ion per subunit.</text>
</comment>
<feature type="binding site" evidence="7">
    <location>
        <position position="84"/>
    </location>
    <ligand>
        <name>Zn(2+)</name>
        <dbReference type="ChEBI" id="CHEBI:29105"/>
    </ligand>
</feature>
<evidence type="ECO:0000256" key="1">
    <source>
        <dbReference type="ARBA" id="ARBA00007957"/>
    </source>
</evidence>
<dbReference type="GO" id="GO:0045892">
    <property type="term" value="P:negative regulation of DNA-templated transcription"/>
    <property type="evidence" value="ECO:0007669"/>
    <property type="project" value="TreeGrafter"/>
</dbReference>
<reference evidence="9" key="2">
    <citation type="journal article" date="2022" name="Microbiol. Resour. Announc.">
        <title>Metagenome Sequencing to Explore Phylogenomics of Terrestrial Cyanobacteria.</title>
        <authorList>
            <person name="Ward R.D."/>
            <person name="Stajich J.E."/>
            <person name="Johansen J.R."/>
            <person name="Huntemann M."/>
            <person name="Clum A."/>
            <person name="Foster B."/>
            <person name="Foster B."/>
            <person name="Roux S."/>
            <person name="Palaniappan K."/>
            <person name="Varghese N."/>
            <person name="Mukherjee S."/>
            <person name="Reddy T.B.K."/>
            <person name="Daum C."/>
            <person name="Copeland A."/>
            <person name="Chen I.A."/>
            <person name="Ivanova N.N."/>
            <person name="Kyrpides N.C."/>
            <person name="Shapiro N."/>
            <person name="Eloe-Fadrosh E.A."/>
            <person name="Pietrasiak N."/>
        </authorList>
    </citation>
    <scope>NUCLEOTIDE SEQUENCE</scope>
    <source>
        <strain evidence="9">HA4357-MV3</strain>
    </source>
</reference>
<dbReference type="Pfam" id="PF01475">
    <property type="entry name" value="FUR"/>
    <property type="match status" value="1"/>
</dbReference>
<feature type="binding site" evidence="7">
    <location>
        <position position="87"/>
    </location>
    <ligand>
        <name>Zn(2+)</name>
        <dbReference type="ChEBI" id="CHEBI:29105"/>
    </ligand>
</feature>
<keyword evidence="5" id="KW-0238">DNA-binding</keyword>
<keyword evidence="8" id="KW-0408">Iron</keyword>
<sequence length="151" mass="17170">MSVVKTGLTRHQQSILKFLEKLDSPISAQNLYVQLRSTNQRIGLATVYRALEVLKLRGLVQRRTATNGESLYTTVHQHQHYLTCMQCGQSIAVDSCPIRELETQLCQSLSFKVYYHTLEFFGLCAPCQLEVPQSLNEDETNRIPVELSSHS</sequence>
<evidence type="ECO:0000256" key="3">
    <source>
        <dbReference type="ARBA" id="ARBA00022833"/>
    </source>
</evidence>
<protein>
    <submittedName>
        <fullName evidence="9">Transcriptional repressor</fullName>
    </submittedName>
</protein>
<proteinExistence type="inferred from homology"/>
<feature type="binding site" evidence="7">
    <location>
        <position position="124"/>
    </location>
    <ligand>
        <name>Zn(2+)</name>
        <dbReference type="ChEBI" id="CHEBI:29105"/>
    </ligand>
</feature>
<dbReference type="PANTHER" id="PTHR33202:SF19">
    <property type="entry name" value="FERRIC UPTAKE REGULATION PROTEIN"/>
    <property type="match status" value="1"/>
</dbReference>
<dbReference type="FunFam" id="1.10.10.10:FF:000459">
    <property type="entry name" value="Ferric uptake regulation protein"/>
    <property type="match status" value="1"/>
</dbReference>
<accession>A0A9E3H3H3</accession>
<dbReference type="EMBL" id="JAHHHW010000018">
    <property type="protein sequence ID" value="MBW4430534.1"/>
    <property type="molecule type" value="Genomic_DNA"/>
</dbReference>
<evidence type="ECO:0000256" key="8">
    <source>
        <dbReference type="PIRSR" id="PIRSR602481-2"/>
    </source>
</evidence>
<organism evidence="9 10">
    <name type="scientific">Pelatocladus maniniholoensis HA4357-MV3</name>
    <dbReference type="NCBI Taxonomy" id="1117104"/>
    <lineage>
        <taxon>Bacteria</taxon>
        <taxon>Bacillati</taxon>
        <taxon>Cyanobacteriota</taxon>
        <taxon>Cyanophyceae</taxon>
        <taxon>Nostocales</taxon>
        <taxon>Nostocaceae</taxon>
        <taxon>Pelatocladus</taxon>
    </lineage>
</organism>
<evidence type="ECO:0000313" key="9">
    <source>
        <dbReference type="EMBL" id="MBW4430534.1"/>
    </source>
</evidence>
<evidence type="ECO:0000256" key="5">
    <source>
        <dbReference type="ARBA" id="ARBA00023125"/>
    </source>
</evidence>
<dbReference type="Proteomes" id="UP000813215">
    <property type="component" value="Unassembled WGS sequence"/>
</dbReference>
<keyword evidence="4" id="KW-0805">Transcription regulation</keyword>
<feature type="binding site" evidence="8">
    <location>
        <position position="116"/>
    </location>
    <ligand>
        <name>Fe cation</name>
        <dbReference type="ChEBI" id="CHEBI:24875"/>
    </ligand>
</feature>
<dbReference type="GO" id="GO:0000976">
    <property type="term" value="F:transcription cis-regulatory region binding"/>
    <property type="evidence" value="ECO:0007669"/>
    <property type="project" value="TreeGrafter"/>
</dbReference>
<gene>
    <name evidence="9" type="ORF">KME28_01910</name>
</gene>
<feature type="binding site" evidence="8">
    <location>
        <position position="78"/>
    </location>
    <ligand>
        <name>Fe cation</name>
        <dbReference type="ChEBI" id="CHEBI:24875"/>
    </ligand>
</feature>
<keyword evidence="6" id="KW-0804">Transcription</keyword>
<dbReference type="SUPFAM" id="SSF46785">
    <property type="entry name" value="Winged helix' DNA-binding domain"/>
    <property type="match status" value="1"/>
</dbReference>
<comment type="cofactor">
    <cofactor evidence="8">
        <name>Mn(2+)</name>
        <dbReference type="ChEBI" id="CHEBI:29035"/>
    </cofactor>
    <cofactor evidence="8">
        <name>Fe(2+)</name>
        <dbReference type="ChEBI" id="CHEBI:29033"/>
    </cofactor>
    <text evidence="8">Binds 1 Mn(2+) or Fe(2+) ion per subunit.</text>
</comment>
<evidence type="ECO:0000256" key="4">
    <source>
        <dbReference type="ARBA" id="ARBA00023015"/>
    </source>
</evidence>
<dbReference type="CDD" id="cd07153">
    <property type="entry name" value="Fur_like"/>
    <property type="match status" value="1"/>
</dbReference>
<name>A0A9E3H3H3_9NOST</name>
<evidence type="ECO:0000256" key="7">
    <source>
        <dbReference type="PIRSR" id="PIRSR602481-1"/>
    </source>
</evidence>
<dbReference type="AlphaFoldDB" id="A0A9E3H3H3"/>
<keyword evidence="2" id="KW-0678">Repressor</keyword>
<comment type="similarity">
    <text evidence="1">Belongs to the Fur family.</text>
</comment>
<keyword evidence="3 7" id="KW-0862">Zinc</keyword>
<dbReference type="Gene3D" id="3.30.1490.190">
    <property type="match status" value="1"/>
</dbReference>
<evidence type="ECO:0000256" key="6">
    <source>
        <dbReference type="ARBA" id="ARBA00023163"/>
    </source>
</evidence>
<dbReference type="Gene3D" id="1.10.10.10">
    <property type="entry name" value="Winged helix-like DNA-binding domain superfamily/Winged helix DNA-binding domain"/>
    <property type="match status" value="1"/>
</dbReference>
<dbReference type="PANTHER" id="PTHR33202">
    <property type="entry name" value="ZINC UPTAKE REGULATION PROTEIN"/>
    <property type="match status" value="1"/>
</dbReference>
<dbReference type="GO" id="GO:0003700">
    <property type="term" value="F:DNA-binding transcription factor activity"/>
    <property type="evidence" value="ECO:0007669"/>
    <property type="project" value="InterPro"/>
</dbReference>
<dbReference type="GO" id="GO:0008270">
    <property type="term" value="F:zinc ion binding"/>
    <property type="evidence" value="ECO:0007669"/>
    <property type="project" value="TreeGrafter"/>
</dbReference>
<evidence type="ECO:0000256" key="2">
    <source>
        <dbReference type="ARBA" id="ARBA00022491"/>
    </source>
</evidence>
<reference evidence="9" key="1">
    <citation type="submission" date="2021-05" db="EMBL/GenBank/DDBJ databases">
        <authorList>
            <person name="Pietrasiak N."/>
            <person name="Ward R."/>
            <person name="Stajich J.E."/>
            <person name="Kurbessoian T."/>
        </authorList>
    </citation>
    <scope>NUCLEOTIDE SEQUENCE</scope>
    <source>
        <strain evidence="9">HA4357-MV3</strain>
    </source>
</reference>
<dbReference type="InterPro" id="IPR036390">
    <property type="entry name" value="WH_DNA-bd_sf"/>
</dbReference>